<name>A0ABN9SFL8_9DINO</name>
<evidence type="ECO:0000256" key="1">
    <source>
        <dbReference type="SAM" id="MobiDB-lite"/>
    </source>
</evidence>
<evidence type="ECO:0000313" key="3">
    <source>
        <dbReference type="Proteomes" id="UP001189429"/>
    </source>
</evidence>
<accession>A0ABN9SFL8</accession>
<feature type="non-terminal residue" evidence="2">
    <location>
        <position position="112"/>
    </location>
</feature>
<feature type="region of interest" description="Disordered" evidence="1">
    <location>
        <begin position="1"/>
        <end position="87"/>
    </location>
</feature>
<protein>
    <submittedName>
        <fullName evidence="2">Uncharacterized protein</fullName>
    </submittedName>
</protein>
<gene>
    <name evidence="2" type="ORF">PCOR1329_LOCUS28289</name>
</gene>
<feature type="compositionally biased region" description="Gly residues" evidence="1">
    <location>
        <begin position="8"/>
        <end position="19"/>
    </location>
</feature>
<feature type="non-terminal residue" evidence="2">
    <location>
        <position position="1"/>
    </location>
</feature>
<keyword evidence="3" id="KW-1185">Reference proteome</keyword>
<dbReference type="Proteomes" id="UP001189429">
    <property type="component" value="Unassembled WGS sequence"/>
</dbReference>
<comment type="caution">
    <text evidence="2">The sequence shown here is derived from an EMBL/GenBank/DDBJ whole genome shotgun (WGS) entry which is preliminary data.</text>
</comment>
<organism evidence="2 3">
    <name type="scientific">Prorocentrum cordatum</name>
    <dbReference type="NCBI Taxonomy" id="2364126"/>
    <lineage>
        <taxon>Eukaryota</taxon>
        <taxon>Sar</taxon>
        <taxon>Alveolata</taxon>
        <taxon>Dinophyceae</taxon>
        <taxon>Prorocentrales</taxon>
        <taxon>Prorocentraceae</taxon>
        <taxon>Prorocentrum</taxon>
    </lineage>
</organism>
<evidence type="ECO:0000313" key="2">
    <source>
        <dbReference type="EMBL" id="CAK0829295.1"/>
    </source>
</evidence>
<dbReference type="EMBL" id="CAUYUJ010010409">
    <property type="protein sequence ID" value="CAK0829295.1"/>
    <property type="molecule type" value="Genomic_DNA"/>
</dbReference>
<sequence>RFSRRHGGGGQVAVVGGGGRVRHRQEAVGGRAERRPGRLLLRLRQGPGGRHRQADLAGRPGGVRRGLRHRGAGDAGHPVHEAPAGPAAAAAAARAVLGAGRGAALERIRGRG</sequence>
<reference evidence="2" key="1">
    <citation type="submission" date="2023-10" db="EMBL/GenBank/DDBJ databases">
        <authorList>
            <person name="Chen Y."/>
            <person name="Shah S."/>
            <person name="Dougan E. K."/>
            <person name="Thang M."/>
            <person name="Chan C."/>
        </authorList>
    </citation>
    <scope>NUCLEOTIDE SEQUENCE [LARGE SCALE GENOMIC DNA]</scope>
</reference>
<proteinExistence type="predicted"/>